<dbReference type="AlphaFoldDB" id="A0A812SLA4"/>
<name>A0A812SLA4_9DINO</name>
<evidence type="ECO:0000313" key="2">
    <source>
        <dbReference type="EMBL" id="CAE7484841.1"/>
    </source>
</evidence>
<organism evidence="2 3">
    <name type="scientific">Symbiodinium natans</name>
    <dbReference type="NCBI Taxonomy" id="878477"/>
    <lineage>
        <taxon>Eukaryota</taxon>
        <taxon>Sar</taxon>
        <taxon>Alveolata</taxon>
        <taxon>Dinophyceae</taxon>
        <taxon>Suessiales</taxon>
        <taxon>Symbiodiniaceae</taxon>
        <taxon>Symbiodinium</taxon>
    </lineage>
</organism>
<feature type="compositionally biased region" description="Polar residues" evidence="1">
    <location>
        <begin position="244"/>
        <end position="253"/>
    </location>
</feature>
<evidence type="ECO:0000313" key="3">
    <source>
        <dbReference type="Proteomes" id="UP000604046"/>
    </source>
</evidence>
<evidence type="ECO:0000256" key="1">
    <source>
        <dbReference type="SAM" id="MobiDB-lite"/>
    </source>
</evidence>
<comment type="caution">
    <text evidence="2">The sequence shown here is derived from an EMBL/GenBank/DDBJ whole genome shotgun (WGS) entry which is preliminary data.</text>
</comment>
<reference evidence="2" key="1">
    <citation type="submission" date="2021-02" db="EMBL/GenBank/DDBJ databases">
        <authorList>
            <person name="Dougan E. K."/>
            <person name="Rhodes N."/>
            <person name="Thang M."/>
            <person name="Chan C."/>
        </authorList>
    </citation>
    <scope>NUCLEOTIDE SEQUENCE</scope>
</reference>
<sequence length="1226" mass="141200">MSLLRSSRLRHEYPSPRSPVPRRRSPREEELDAFSPHGKKSHSLDLPGDFQPTRDCHDSRVIGGRKLFKTVQATQWSREWGLAGKRLEDISLHELTWLGWENWGLRSLSAGCYTSLVFARSVREGQCMDIFQRELRARHIDIESAAIQWAQHENQVSAASASSLSREDKNEIMNKFVKWIVDQVQKWSVSAVEESQSVRIRQLEAQIAELKSQRSQGEASGGAPSKRMQNDDASMPANKRQRLSGKQGQQDQRMSADQLFNLDPPKKPLRADCPPKAGTSSVTAWVKKLPTPVQSRAVEDYKAIEPLVKTWSDDQLSSLREIASAWGLPVQLAANMANKDLVRVIRLKVQLYALLKFLRYAPAFGTSTLTMLRQCGVGPETYRGNAFTSSHVVYVRIPMLAVTRKGLVSSTSHPESCKNAVKNSLVYVGSTATTLACRDASRYRKFKQLFDSTAVQAEPSVRYWFHQASFFHYLSLALFPCSCKMNARVCENVFLQMWRPGLNYPQTNKLIFQSGGVKEVHLMKKHDFVQKRVGKRLFLKLRRRMKCVSMHFQSMQARLTLNREEAWMILHDLATHDGRAWDMQRSLGSNKWSHDHVYALYKLAANLEEPFRSRVRNRLAAVLKFRHQDVPKRNQPLVVPFLAHSKFPTFVVRWLRDVRSQFQDVLLPFHLPSKTVVEGRHQSVARLLFSFKEWFQKFESFPGESFCNCQEVLRQHPELETVDGHVASPAERLSMSTHLKKFVGYSAKTMVFPSKVLFLKVTLKVVQTWARIHKFPVREIKVQWERFVEEQWPMHLHAASHRFTFQDACRVKQHLRHVVCHSRDHAYQQVMVYCPDLFHKGARATFEDQDVYEELPYLPQVYRQSDAKQESLGFQVGCANASSFHFLKKKKQYQSARSIISYRKSMLAPALKVASLVLCEVTKEVFPETFGRLSLNKWWPSLHGYMRDIVIPWRDVTEFEVVCDDLVGFFNSLPVERIQQAVELAFLQYFQKRPCADSDAFVFTVNDRQKFSEGRVLRGKARVFRSAVMRQISAGDVKQIVALSFRFSKFTIMGRCFRQRRGSPIGNQISPALCDLTVSVEEAMWIASFDVAKRSWKAMCWFGRYVDNRFLVFPRDFLQSHAFQSLVSPNFYRDPVCLEACDAGDVLGCVVDVEAATVEFRIPNETWQYRPVNSAGSRRVNLAGYRSRTCLIKRQSFPKSVVQKQLRELAGMYTRFGFTDDDLKRA</sequence>
<keyword evidence="3" id="KW-1185">Reference proteome</keyword>
<protein>
    <submittedName>
        <fullName evidence="2">Uncharacterized protein</fullName>
    </submittedName>
</protein>
<dbReference type="EMBL" id="CAJNDS010002459">
    <property type="protein sequence ID" value="CAE7484841.1"/>
    <property type="molecule type" value="Genomic_DNA"/>
</dbReference>
<feature type="region of interest" description="Disordered" evidence="1">
    <location>
        <begin position="1"/>
        <end position="49"/>
    </location>
</feature>
<gene>
    <name evidence="2" type="ORF">SNAT2548_LOCUS27203</name>
</gene>
<dbReference type="OrthoDB" id="428689at2759"/>
<proteinExistence type="predicted"/>
<accession>A0A812SLA4</accession>
<feature type="region of interest" description="Disordered" evidence="1">
    <location>
        <begin position="211"/>
        <end position="253"/>
    </location>
</feature>
<dbReference type="Proteomes" id="UP000604046">
    <property type="component" value="Unassembled WGS sequence"/>
</dbReference>